<evidence type="ECO:0000259" key="1">
    <source>
        <dbReference type="Pfam" id="PF03807"/>
    </source>
</evidence>
<organism evidence="2 3">
    <name type="scientific">Streptomyces rhizosphaericus</name>
    <dbReference type="NCBI Taxonomy" id="114699"/>
    <lineage>
        <taxon>Bacteria</taxon>
        <taxon>Bacillati</taxon>
        <taxon>Actinomycetota</taxon>
        <taxon>Actinomycetes</taxon>
        <taxon>Kitasatosporales</taxon>
        <taxon>Streptomycetaceae</taxon>
        <taxon>Streptomyces</taxon>
        <taxon>Streptomyces violaceusniger group</taxon>
    </lineage>
</organism>
<dbReference type="InterPro" id="IPR028939">
    <property type="entry name" value="P5C_Rdtase_cat_N"/>
</dbReference>
<accession>A0A6G4A9E0</accession>
<dbReference type="SUPFAM" id="SSF51735">
    <property type="entry name" value="NAD(P)-binding Rossmann-fold domains"/>
    <property type="match status" value="1"/>
</dbReference>
<gene>
    <name evidence="2" type="ORF">G4H13_06015</name>
</gene>
<dbReference type="EMBL" id="JAAIKT010000004">
    <property type="protein sequence ID" value="NEW69973.1"/>
    <property type="molecule type" value="Genomic_DNA"/>
</dbReference>
<dbReference type="AlphaFoldDB" id="A0A6G4A9E0"/>
<protein>
    <submittedName>
        <fullName evidence="2">NAD(P)-binding domain-containing protein</fullName>
    </submittedName>
</protein>
<feature type="domain" description="Pyrroline-5-carboxylate reductase catalytic N-terminal" evidence="1">
    <location>
        <begin position="10"/>
        <end position="87"/>
    </location>
</feature>
<proteinExistence type="predicted"/>
<dbReference type="InterPro" id="IPR036291">
    <property type="entry name" value="NAD(P)-bd_dom_sf"/>
</dbReference>
<reference evidence="2" key="1">
    <citation type="submission" date="2020-02" db="EMBL/GenBank/DDBJ databases">
        <title>A new Streptomyces sp. for controlling soil-borne diseases.</title>
        <authorList>
            <person name="Li X."/>
            <person name="Tian Y."/>
            <person name="Gao K."/>
        </authorList>
    </citation>
    <scope>NUCLEOTIDE SEQUENCE [LARGE SCALE GENOMIC DNA]</scope>
    <source>
        <strain evidence="2">0250</strain>
    </source>
</reference>
<dbReference type="Gene3D" id="3.40.50.720">
    <property type="entry name" value="NAD(P)-binding Rossmann-like Domain"/>
    <property type="match status" value="1"/>
</dbReference>
<sequence length="246" mass="25417">MTGQHSPHTLGIVGTGRLGEVLAARLRDRFRTVLYDSDASALRQAAERTGARAVQAPELVRAADAVLLCVPPHAAPDALLHLARLAAGHGTRPAFISLVTGVETAKLRALVATGPAAGTDVLGLKPVCQYTALAHGVPAVFVTADRDRLDLLRAITRDLGTVVTGDEDSVGAVNRAATKAALAACENLARALSTAGTEPVLVRSAIRNVLAGTALDHPPQPGNPYTRSILDELAAERHAEPIGGAV</sequence>
<dbReference type="RefSeq" id="WP_164424503.1">
    <property type="nucleotide sequence ID" value="NZ_JAAIKT010000004.1"/>
</dbReference>
<dbReference type="Pfam" id="PF03807">
    <property type="entry name" value="F420_oxidored"/>
    <property type="match status" value="1"/>
</dbReference>
<name>A0A6G4A9E0_9ACTN</name>
<evidence type="ECO:0000313" key="3">
    <source>
        <dbReference type="Proteomes" id="UP000476310"/>
    </source>
</evidence>
<dbReference type="Proteomes" id="UP000476310">
    <property type="component" value="Unassembled WGS sequence"/>
</dbReference>
<comment type="caution">
    <text evidence="2">The sequence shown here is derived from an EMBL/GenBank/DDBJ whole genome shotgun (WGS) entry which is preliminary data.</text>
</comment>
<keyword evidence="3" id="KW-1185">Reference proteome</keyword>
<evidence type="ECO:0000313" key="2">
    <source>
        <dbReference type="EMBL" id="NEW69973.1"/>
    </source>
</evidence>